<protein>
    <recommendedName>
        <fullName evidence="2">Reverse transcriptase domain-containing protein</fullName>
    </recommendedName>
</protein>
<proteinExistence type="predicted"/>
<feature type="non-terminal residue" evidence="1">
    <location>
        <position position="1"/>
    </location>
</feature>
<organism evidence="1">
    <name type="scientific">Octopus bimaculoides</name>
    <name type="common">California two-spotted octopus</name>
    <dbReference type="NCBI Taxonomy" id="37653"/>
    <lineage>
        <taxon>Eukaryota</taxon>
        <taxon>Metazoa</taxon>
        <taxon>Spiralia</taxon>
        <taxon>Lophotrochozoa</taxon>
        <taxon>Mollusca</taxon>
        <taxon>Cephalopoda</taxon>
        <taxon>Coleoidea</taxon>
        <taxon>Octopodiformes</taxon>
        <taxon>Octopoda</taxon>
        <taxon>Incirrata</taxon>
        <taxon>Octopodidae</taxon>
        <taxon>Octopus</taxon>
    </lineage>
</organism>
<reference evidence="1" key="1">
    <citation type="submission" date="2015-07" db="EMBL/GenBank/DDBJ databases">
        <title>MeaNS - Measles Nucleotide Surveillance Program.</title>
        <authorList>
            <person name="Tran T."/>
            <person name="Druce J."/>
        </authorList>
    </citation>
    <scope>NUCLEOTIDE SEQUENCE</scope>
    <source>
        <strain evidence="1">UCB-OBI-ISO-001</strain>
        <tissue evidence="1">Gonad</tissue>
    </source>
</reference>
<dbReference type="AlphaFoldDB" id="A0A0L8HJT6"/>
<evidence type="ECO:0000313" key="1">
    <source>
        <dbReference type="EMBL" id="KOF89040.1"/>
    </source>
</evidence>
<name>A0A0L8HJT6_OCTBM</name>
<evidence type="ECO:0008006" key="2">
    <source>
        <dbReference type="Google" id="ProtNLM"/>
    </source>
</evidence>
<accession>A0A0L8HJT6</accession>
<feature type="non-terminal residue" evidence="1">
    <location>
        <position position="90"/>
    </location>
</feature>
<sequence>TIKKKRSFFNPKEDIIFADNIALSSQRHINMEEEVTGMSVACIEVGLKIDIAKTKSMQVHTTEDVSFTVRREGMENVSHFTYLGSETDRG</sequence>
<dbReference type="EMBL" id="KQ418059">
    <property type="protein sequence ID" value="KOF89040.1"/>
    <property type="molecule type" value="Genomic_DNA"/>
</dbReference>
<gene>
    <name evidence="1" type="ORF">OCBIM_22013758mg</name>
</gene>